<dbReference type="OrthoDB" id="337660at2759"/>
<sequence length="583" mass="63006">MAAPQAEPRRPTSMSGAGEARPRQSSSSYVVGNAPQYTATRRHSLYGTEDRIIIDPGSRFWKVGFSGEGKPRQVFLVGSRHVGHAHDEAGGGVSQLWQLEGPKTAEEREEADRMLAARLQDALRSVFFESLMTDPKSRKVIIVEHPLLPLRVKDLLAKILFDNLNIPSLSFASSSLLALIAVGRTSGLVVDSGHLETYALPISSSRPMYPLIKTTPRAGARLTQHLRALILEFGTFHPPFATLAGSANTAPRPTRIPPEILTDAIIEDIKTSCCFVGRVMSQSPSGAPDTMGIDTDMPSPRTEDRMSVDPESQPHTPLRSGPNSGTQTPVRQSQAGSSASWATRYQRDSSAVDFLVPVKPPPPLSGTGRGSIRVPGWVRERAAELLFEAGDVDEASVAEVVLQSLLKTPVDLRKDLISTIVVIGGTAMMPGFIPRLHDEIVRTLTKVTPTASVRSPKRRAYDPYEPLRALVDHVAILNDPSPVPSRARTAGSAPAFAPLCMSWVGGSIAGALKTGGQEILHDKWDEASVVIEEPETPLHGLATRENNFVLPDWTRAPLRVGAPHAGVHPPRQYGVPLDEPITV</sequence>
<dbReference type="AlphaFoldDB" id="G4TC47"/>
<accession>G4TC47</accession>
<comment type="caution">
    <text evidence="3">The sequence shown here is derived from an EMBL/GenBank/DDBJ whole genome shotgun (WGS) entry which is preliminary data.</text>
</comment>
<organism evidence="3 4">
    <name type="scientific">Serendipita indica (strain DSM 11827)</name>
    <name type="common">Root endophyte fungus</name>
    <name type="synonym">Piriformospora indica</name>
    <dbReference type="NCBI Taxonomy" id="1109443"/>
    <lineage>
        <taxon>Eukaryota</taxon>
        <taxon>Fungi</taxon>
        <taxon>Dikarya</taxon>
        <taxon>Basidiomycota</taxon>
        <taxon>Agaricomycotina</taxon>
        <taxon>Agaricomycetes</taxon>
        <taxon>Sebacinales</taxon>
        <taxon>Serendipitaceae</taxon>
        <taxon>Serendipita</taxon>
    </lineage>
</organism>
<dbReference type="Pfam" id="PF00022">
    <property type="entry name" value="Actin"/>
    <property type="match status" value="1"/>
</dbReference>
<feature type="region of interest" description="Disordered" evidence="2">
    <location>
        <begin position="1"/>
        <end position="34"/>
    </location>
</feature>
<reference evidence="3 4" key="1">
    <citation type="journal article" date="2011" name="PLoS Pathog.">
        <title>Endophytic Life Strategies Decoded by Genome and Transcriptome Analyses of the Mutualistic Root Symbiont Piriformospora indica.</title>
        <authorList>
            <person name="Zuccaro A."/>
            <person name="Lahrmann U."/>
            <person name="Guldener U."/>
            <person name="Langen G."/>
            <person name="Pfiffi S."/>
            <person name="Biedenkopf D."/>
            <person name="Wong P."/>
            <person name="Samans B."/>
            <person name="Grimm C."/>
            <person name="Basiewicz M."/>
            <person name="Murat C."/>
            <person name="Martin F."/>
            <person name="Kogel K.H."/>
        </authorList>
    </citation>
    <scope>NUCLEOTIDE SEQUENCE [LARGE SCALE GENOMIC DNA]</scope>
    <source>
        <strain evidence="3 4">DSM 11827</strain>
    </source>
</reference>
<protein>
    <submittedName>
        <fullName evidence="3">Related to fungal specific actin related protein-Laccaria bicolor</fullName>
    </submittedName>
</protein>
<dbReference type="EMBL" id="CAFZ01000042">
    <property type="protein sequence ID" value="CCA68903.1"/>
    <property type="molecule type" value="Genomic_DNA"/>
</dbReference>
<dbReference type="PANTHER" id="PTHR11937">
    <property type="entry name" value="ACTIN"/>
    <property type="match status" value="1"/>
</dbReference>
<dbReference type="InterPro" id="IPR004000">
    <property type="entry name" value="Actin"/>
</dbReference>
<dbReference type="eggNOG" id="KOG0676">
    <property type="taxonomic scope" value="Eukaryota"/>
</dbReference>
<evidence type="ECO:0000313" key="3">
    <source>
        <dbReference type="EMBL" id="CCA68903.1"/>
    </source>
</evidence>
<feature type="region of interest" description="Disordered" evidence="2">
    <location>
        <begin position="280"/>
        <end position="342"/>
    </location>
</feature>
<keyword evidence="4" id="KW-1185">Reference proteome</keyword>
<proteinExistence type="inferred from homology"/>
<feature type="compositionally biased region" description="Polar residues" evidence="2">
    <location>
        <begin position="321"/>
        <end position="342"/>
    </location>
</feature>
<dbReference type="HOGENOM" id="CLU_025520_0_0_1"/>
<dbReference type="Proteomes" id="UP000007148">
    <property type="component" value="Unassembled WGS sequence"/>
</dbReference>
<dbReference type="InterPro" id="IPR043129">
    <property type="entry name" value="ATPase_NBD"/>
</dbReference>
<comment type="similarity">
    <text evidence="1">Belongs to the actin family.</text>
</comment>
<dbReference type="STRING" id="1109443.G4TC47"/>
<gene>
    <name evidence="3" type="ORF">PIIN_02763</name>
</gene>
<dbReference type="SMART" id="SM00268">
    <property type="entry name" value="ACTIN"/>
    <property type="match status" value="1"/>
</dbReference>
<name>G4TC47_SERID</name>
<dbReference type="OMA" id="YQTTRRH"/>
<dbReference type="InParanoid" id="G4TC47"/>
<evidence type="ECO:0000256" key="1">
    <source>
        <dbReference type="RuleBase" id="RU000487"/>
    </source>
</evidence>
<dbReference type="Gene3D" id="3.30.420.40">
    <property type="match status" value="4"/>
</dbReference>
<dbReference type="SUPFAM" id="SSF53067">
    <property type="entry name" value="Actin-like ATPase domain"/>
    <property type="match status" value="2"/>
</dbReference>
<dbReference type="Gene3D" id="3.90.640.10">
    <property type="entry name" value="Actin, Chain A, domain 4"/>
    <property type="match status" value="2"/>
</dbReference>
<feature type="compositionally biased region" description="Polar residues" evidence="2">
    <location>
        <begin position="23"/>
        <end position="34"/>
    </location>
</feature>
<evidence type="ECO:0000256" key="2">
    <source>
        <dbReference type="SAM" id="MobiDB-lite"/>
    </source>
</evidence>
<evidence type="ECO:0000313" key="4">
    <source>
        <dbReference type="Proteomes" id="UP000007148"/>
    </source>
</evidence>